<dbReference type="Pfam" id="PF05257">
    <property type="entry name" value="CHAP"/>
    <property type="match status" value="1"/>
</dbReference>
<dbReference type="PROSITE" id="PS51782">
    <property type="entry name" value="LYSM"/>
    <property type="match status" value="1"/>
</dbReference>
<dbReference type="SMART" id="SM00257">
    <property type="entry name" value="LysM"/>
    <property type="match status" value="1"/>
</dbReference>
<dbReference type="InterPro" id="IPR036779">
    <property type="entry name" value="LysM_dom_sf"/>
</dbReference>
<evidence type="ECO:0000256" key="3">
    <source>
        <dbReference type="ARBA" id="ARBA00022801"/>
    </source>
</evidence>
<protein>
    <recommendedName>
        <fullName evidence="5">LysM domain-containing protein</fullName>
    </recommendedName>
</protein>
<dbReference type="Gene3D" id="3.90.1720.10">
    <property type="entry name" value="endopeptidase domain like (from Nostoc punctiforme)"/>
    <property type="match status" value="1"/>
</dbReference>
<dbReference type="GO" id="GO:0009253">
    <property type="term" value="P:peptidoglycan catabolic process"/>
    <property type="evidence" value="ECO:0007669"/>
    <property type="project" value="InterPro"/>
</dbReference>
<dbReference type="SUPFAM" id="SSF54001">
    <property type="entry name" value="Cysteine proteinases"/>
    <property type="match status" value="1"/>
</dbReference>
<dbReference type="Gene3D" id="3.10.350.10">
    <property type="entry name" value="LysM domain"/>
    <property type="match status" value="1"/>
</dbReference>
<dbReference type="Gene3D" id="3.20.20.80">
    <property type="entry name" value="Glycosidases"/>
    <property type="match status" value="1"/>
</dbReference>
<dbReference type="AlphaFoldDB" id="A0A0E2H8T0"/>
<dbReference type="CDD" id="cd00118">
    <property type="entry name" value="LysM"/>
    <property type="match status" value="1"/>
</dbReference>
<keyword evidence="3" id="KW-0378">Hydrolase</keyword>
<comment type="caution">
    <text evidence="6">The sequence shown here is derived from an EMBL/GenBank/DDBJ whole genome shotgun (WGS) entry which is preliminary data.</text>
</comment>
<dbReference type="Pfam" id="PF08230">
    <property type="entry name" value="CW_7"/>
    <property type="match status" value="1"/>
</dbReference>
<proteinExistence type="inferred from homology"/>
<dbReference type="GO" id="GO:0016052">
    <property type="term" value="P:carbohydrate catabolic process"/>
    <property type="evidence" value="ECO:0007669"/>
    <property type="project" value="TreeGrafter"/>
</dbReference>
<dbReference type="SUPFAM" id="SSF54106">
    <property type="entry name" value="LysM domain"/>
    <property type="match status" value="1"/>
</dbReference>
<dbReference type="EMBL" id="AGYR01000034">
    <property type="protein sequence ID" value="ENZ13280.1"/>
    <property type="molecule type" value="Genomic_DNA"/>
</dbReference>
<dbReference type="PATRIC" id="fig|999408.3.peg.3251"/>
<dbReference type="InterPro" id="IPR013168">
    <property type="entry name" value="Cpl_7_lyso_C"/>
</dbReference>
<comment type="similarity">
    <text evidence="1">Belongs to the glycosyl hydrolase 25 family.</text>
</comment>
<dbReference type="InterPro" id="IPR017853">
    <property type="entry name" value="GH"/>
</dbReference>
<name>A0A0E2H8T0_9FIRM</name>
<dbReference type="GO" id="GO:0003796">
    <property type="term" value="F:lysozyme activity"/>
    <property type="evidence" value="ECO:0007669"/>
    <property type="project" value="InterPro"/>
</dbReference>
<dbReference type="PROSITE" id="PS51904">
    <property type="entry name" value="GLYCOSYL_HYDROL_F25_2"/>
    <property type="match status" value="1"/>
</dbReference>
<feature type="domain" description="LysM" evidence="5">
    <location>
        <begin position="445"/>
        <end position="491"/>
    </location>
</feature>
<evidence type="ECO:0000256" key="2">
    <source>
        <dbReference type="ARBA" id="ARBA00022729"/>
    </source>
</evidence>
<evidence type="ECO:0000256" key="1">
    <source>
        <dbReference type="ARBA" id="ARBA00010646"/>
    </source>
</evidence>
<dbReference type="Pfam" id="PF01183">
    <property type="entry name" value="Glyco_hydro_25"/>
    <property type="match status" value="1"/>
</dbReference>
<dbReference type="InterPro" id="IPR038765">
    <property type="entry name" value="Papain-like_cys_pep_sf"/>
</dbReference>
<dbReference type="InterPro" id="IPR018392">
    <property type="entry name" value="LysM"/>
</dbReference>
<dbReference type="Proteomes" id="UP000013085">
    <property type="component" value="Unassembled WGS sequence"/>
</dbReference>
<evidence type="ECO:0000313" key="6">
    <source>
        <dbReference type="EMBL" id="ENZ13280.1"/>
    </source>
</evidence>
<gene>
    <name evidence="6" type="ORF">HMPREF1090_03013</name>
</gene>
<keyword evidence="4" id="KW-0326">Glycosidase</keyword>
<dbReference type="PANTHER" id="PTHR34135:SF2">
    <property type="entry name" value="LYSOZYME"/>
    <property type="match status" value="1"/>
</dbReference>
<evidence type="ECO:0000256" key="4">
    <source>
        <dbReference type="ARBA" id="ARBA00023295"/>
    </source>
</evidence>
<dbReference type="RefSeq" id="WP_002593395.1">
    <property type="nucleotide sequence ID" value="NZ_KB850977.1"/>
</dbReference>
<accession>A0A0E2H8T0</accession>
<dbReference type="SMART" id="SM00641">
    <property type="entry name" value="Glyco_25"/>
    <property type="match status" value="1"/>
</dbReference>
<dbReference type="HOGENOM" id="CLU_044973_1_0_9"/>
<reference evidence="6 7" key="1">
    <citation type="submission" date="2013-01" db="EMBL/GenBank/DDBJ databases">
        <title>The Genome Sequence of Clostridium clostridioforme 90A8.</title>
        <authorList>
            <consortium name="The Broad Institute Genome Sequencing Platform"/>
            <person name="Earl A."/>
            <person name="Ward D."/>
            <person name="Feldgarden M."/>
            <person name="Gevers D."/>
            <person name="Courvalin P."/>
            <person name="Lambert T."/>
            <person name="Walker B."/>
            <person name="Young S.K."/>
            <person name="Zeng Q."/>
            <person name="Gargeya S."/>
            <person name="Fitzgerald M."/>
            <person name="Haas B."/>
            <person name="Abouelleil A."/>
            <person name="Alvarado L."/>
            <person name="Arachchi H.M."/>
            <person name="Berlin A.M."/>
            <person name="Chapman S.B."/>
            <person name="Dewar J."/>
            <person name="Goldberg J."/>
            <person name="Griggs A."/>
            <person name="Gujja S."/>
            <person name="Hansen M."/>
            <person name="Howarth C."/>
            <person name="Imamovic A."/>
            <person name="Larimer J."/>
            <person name="McCowan C."/>
            <person name="Murphy C."/>
            <person name="Neiman D."/>
            <person name="Pearson M."/>
            <person name="Priest M."/>
            <person name="Roberts A."/>
            <person name="Saif S."/>
            <person name="Shea T."/>
            <person name="Sisk P."/>
            <person name="Sykes S."/>
            <person name="Wortman J."/>
            <person name="Nusbaum C."/>
            <person name="Birren B."/>
        </authorList>
    </citation>
    <scope>NUCLEOTIDE SEQUENCE [LARGE SCALE GENOMIC DNA]</scope>
    <source>
        <strain evidence="6 7">90A8</strain>
    </source>
</reference>
<keyword evidence="2" id="KW-0732">Signal</keyword>
<organism evidence="6 7">
    <name type="scientific">[Clostridium] clostridioforme 90A8</name>
    <dbReference type="NCBI Taxonomy" id="999408"/>
    <lineage>
        <taxon>Bacteria</taxon>
        <taxon>Bacillati</taxon>
        <taxon>Bacillota</taxon>
        <taxon>Clostridia</taxon>
        <taxon>Lachnospirales</taxon>
        <taxon>Lachnospiraceae</taxon>
        <taxon>Enterocloster</taxon>
    </lineage>
</organism>
<dbReference type="CDD" id="cd06414">
    <property type="entry name" value="GH25_LytC-like"/>
    <property type="match status" value="1"/>
</dbReference>
<dbReference type="InterPro" id="IPR002053">
    <property type="entry name" value="Glyco_hydro_25"/>
</dbReference>
<dbReference type="Pfam" id="PF01476">
    <property type="entry name" value="LysM"/>
    <property type="match status" value="1"/>
</dbReference>
<dbReference type="GO" id="GO:0016998">
    <property type="term" value="P:cell wall macromolecule catabolic process"/>
    <property type="evidence" value="ECO:0007669"/>
    <property type="project" value="InterPro"/>
</dbReference>
<dbReference type="SUPFAM" id="SSF51445">
    <property type="entry name" value="(Trans)glycosidases"/>
    <property type="match status" value="1"/>
</dbReference>
<dbReference type="InterPro" id="IPR018077">
    <property type="entry name" value="Glyco_hydro_fam25_subgr"/>
</dbReference>
<evidence type="ECO:0000313" key="7">
    <source>
        <dbReference type="Proteomes" id="UP000013085"/>
    </source>
</evidence>
<dbReference type="InterPro" id="IPR007921">
    <property type="entry name" value="CHAP_dom"/>
</dbReference>
<dbReference type="PANTHER" id="PTHR34135">
    <property type="entry name" value="LYSOZYME"/>
    <property type="match status" value="1"/>
</dbReference>
<evidence type="ECO:0000259" key="5">
    <source>
        <dbReference type="PROSITE" id="PS51782"/>
    </source>
</evidence>
<dbReference type="SMART" id="SM01095">
    <property type="entry name" value="Cpl-7"/>
    <property type="match status" value="1"/>
</dbReference>
<sequence>MARTKGIDVSHWQGTIDWNKVKAAGIQFAIIKAGGSDAGTYTDSKWEANYKGAKAAGIPVGAYYFVGKDCVTAAAGKADAERFIQILKGKQLEYPVYMDNEAQPASAKAGITEATIAFCETMEAAGYFVGIYGSAVSGFKERMDDSKLTDYAHWVAQYASKCTYSGKYGIWQYSSKGSVDGISGNVDMDYGYIDYPSIIKTGGFNGYTKESTPAPVASSQRDSIIAQARAWLGKKESDGSHKVIIDTYNSHKPLARGYAMKYTDAWCATFVSAVSIKCGLTDILPTECSCGEMIALFKKLGEWIENDAHVPKPGDIIFYDWQDSGSGDNTGWPDHVGIVEAVSGSTITVIEGNKSDAVGRRTLQVGGKYIRGYGVPKYAEGSGSTPAPEPALTKTVDELAKEVIDGKWGNGTERKNRLTAAGHDYAAVQAKVNALLKKPTASSPVWYTVKSGDTLSAIARKYGTSVSAIQKLNPTLIKNVNLIITGWKIRVK</sequence>